<dbReference type="InterPro" id="IPR050570">
    <property type="entry name" value="Cell_wall_metabolism_enzyme"/>
</dbReference>
<dbReference type="InterPro" id="IPR016047">
    <property type="entry name" value="M23ase_b-sheet_dom"/>
</dbReference>
<dbReference type="RefSeq" id="WP_221337313.1">
    <property type="nucleotide sequence ID" value="NZ_BAABIX010000018.1"/>
</dbReference>
<dbReference type="PANTHER" id="PTHR21666">
    <property type="entry name" value="PEPTIDASE-RELATED"/>
    <property type="match status" value="1"/>
</dbReference>
<dbReference type="CDD" id="cd12797">
    <property type="entry name" value="M23_peptidase"/>
    <property type="match status" value="1"/>
</dbReference>
<evidence type="ECO:0000313" key="4">
    <source>
        <dbReference type="EMBL" id="MBB5138277.1"/>
    </source>
</evidence>
<dbReference type="PANTHER" id="PTHR21666:SF289">
    <property type="entry name" value="L-ALA--D-GLU ENDOPEPTIDASE"/>
    <property type="match status" value="1"/>
</dbReference>
<dbReference type="EMBL" id="JACHGN010000022">
    <property type="protein sequence ID" value="MBB5138277.1"/>
    <property type="molecule type" value="Genomic_DNA"/>
</dbReference>
<dbReference type="InterPro" id="IPR011055">
    <property type="entry name" value="Dup_hybrid_motif"/>
</dbReference>
<evidence type="ECO:0000256" key="2">
    <source>
        <dbReference type="SAM" id="Phobius"/>
    </source>
</evidence>
<keyword evidence="2" id="KW-0812">Transmembrane</keyword>
<keyword evidence="2" id="KW-0472">Membrane</keyword>
<feature type="transmembrane region" description="Helical" evidence="2">
    <location>
        <begin position="74"/>
        <end position="97"/>
    </location>
</feature>
<reference evidence="4 5" key="1">
    <citation type="submission" date="2020-08" db="EMBL/GenBank/DDBJ databases">
        <title>Genomic Encyclopedia of Type Strains, Phase IV (KMG-IV): sequencing the most valuable type-strain genomes for metagenomic binning, comparative biology and taxonomic classification.</title>
        <authorList>
            <person name="Goeker M."/>
        </authorList>
    </citation>
    <scope>NUCLEOTIDE SEQUENCE [LARGE SCALE GENOMIC DNA]</scope>
    <source>
        <strain evidence="4 5">DSM 45615</strain>
    </source>
</reference>
<dbReference type="Gene3D" id="2.70.70.10">
    <property type="entry name" value="Glucose Permease (Domain IIA)"/>
    <property type="match status" value="1"/>
</dbReference>
<evidence type="ECO:0000259" key="3">
    <source>
        <dbReference type="Pfam" id="PF01551"/>
    </source>
</evidence>
<dbReference type="AlphaFoldDB" id="A0A840PML2"/>
<organism evidence="4 5">
    <name type="scientific">Thermocatellispora tengchongensis</name>
    <dbReference type="NCBI Taxonomy" id="1073253"/>
    <lineage>
        <taxon>Bacteria</taxon>
        <taxon>Bacillati</taxon>
        <taxon>Actinomycetota</taxon>
        <taxon>Actinomycetes</taxon>
        <taxon>Streptosporangiales</taxon>
        <taxon>Streptosporangiaceae</taxon>
        <taxon>Thermocatellispora</taxon>
    </lineage>
</organism>
<accession>A0A840PML2</accession>
<gene>
    <name evidence="4" type="ORF">HNP84_008030</name>
</gene>
<protein>
    <recommendedName>
        <fullName evidence="3">M23ase beta-sheet core domain-containing protein</fullName>
    </recommendedName>
</protein>
<proteinExistence type="predicted"/>
<dbReference type="GO" id="GO:0004222">
    <property type="term" value="F:metalloendopeptidase activity"/>
    <property type="evidence" value="ECO:0007669"/>
    <property type="project" value="TreeGrafter"/>
</dbReference>
<dbReference type="SUPFAM" id="SSF51261">
    <property type="entry name" value="Duplicated hybrid motif"/>
    <property type="match status" value="1"/>
</dbReference>
<sequence>MTVRLFGLRGFVGSLGVSGLRSVGGGGWPAVGGGGACGVDGRCRAGSCVGAGSSRLSGSAVAGRGLRGVGWRSWGGRLGVVWVVWGAFVGVVVLGLAHSGGGRVGSSWVTAAGGVLVDHDGVGASHGSGEVRTQAGGGSGGGALSGSVGRALRWGWPVVGEAVVVRGFDPPAAPWLAGHRGVDLAVGGGDFVRAAGAGVVSFAGPVAGRGVVVVAHPGGLRTTYMPVRPSVRRGERVAAGDVVGTVEPGAGHCPDVCLHWGLRRGTQYLDPLLLLGRGGFRLLPVGDRRGLTAGGQRGAGTGTLFGGL</sequence>
<evidence type="ECO:0000256" key="1">
    <source>
        <dbReference type="ARBA" id="ARBA00022729"/>
    </source>
</evidence>
<dbReference type="Proteomes" id="UP000578449">
    <property type="component" value="Unassembled WGS sequence"/>
</dbReference>
<dbReference type="Pfam" id="PF01551">
    <property type="entry name" value="Peptidase_M23"/>
    <property type="match status" value="1"/>
</dbReference>
<name>A0A840PML2_9ACTN</name>
<keyword evidence="2" id="KW-1133">Transmembrane helix</keyword>
<keyword evidence="5" id="KW-1185">Reference proteome</keyword>
<feature type="domain" description="M23ase beta-sheet core" evidence="3">
    <location>
        <begin position="178"/>
        <end position="271"/>
    </location>
</feature>
<keyword evidence="1" id="KW-0732">Signal</keyword>
<comment type="caution">
    <text evidence="4">The sequence shown here is derived from an EMBL/GenBank/DDBJ whole genome shotgun (WGS) entry which is preliminary data.</text>
</comment>
<evidence type="ECO:0000313" key="5">
    <source>
        <dbReference type="Proteomes" id="UP000578449"/>
    </source>
</evidence>